<gene>
    <name evidence="1" type="ORF">LSP04_20730</name>
</gene>
<keyword evidence="2" id="KW-1185">Reference proteome</keyword>
<protein>
    <submittedName>
        <fullName evidence="1">Uncharacterized protein</fullName>
    </submittedName>
</protein>
<dbReference type="Proteomes" id="UP000321691">
    <property type="component" value="Unassembled WGS sequence"/>
</dbReference>
<dbReference type="EMBL" id="BJZI01000040">
    <property type="protein sequence ID" value="GEO67654.1"/>
    <property type="molecule type" value="Genomic_DNA"/>
</dbReference>
<proteinExistence type="predicted"/>
<comment type="caution">
    <text evidence="1">The sequence shown here is derived from an EMBL/GenBank/DDBJ whole genome shotgun (WGS) entry which is preliminary data.</text>
</comment>
<accession>A0ABQ0WRV0</accession>
<evidence type="ECO:0000313" key="2">
    <source>
        <dbReference type="Proteomes" id="UP000321691"/>
    </source>
</evidence>
<evidence type="ECO:0000313" key="1">
    <source>
        <dbReference type="EMBL" id="GEO67654.1"/>
    </source>
</evidence>
<organism evidence="1 2">
    <name type="scientific">Levilactobacillus spicheri</name>
    <dbReference type="NCBI Taxonomy" id="216463"/>
    <lineage>
        <taxon>Bacteria</taxon>
        <taxon>Bacillati</taxon>
        <taxon>Bacillota</taxon>
        <taxon>Bacilli</taxon>
        <taxon>Lactobacillales</taxon>
        <taxon>Lactobacillaceae</taxon>
        <taxon>Levilactobacillus</taxon>
    </lineage>
</organism>
<name>A0ABQ0WRV0_9LACO</name>
<sequence length="45" mass="4781">MLIPGSFVVRSINYQMIDRAGMAPLVALCTAGFYDECGMAALIGI</sequence>
<reference evidence="1 2" key="1">
    <citation type="submission" date="2019-07" db="EMBL/GenBank/DDBJ databases">
        <title>Whole genome shotgun sequence of Lactobacillus spicheri NBRC 107155.</title>
        <authorList>
            <person name="Hosoyama A."/>
            <person name="Uohara A."/>
            <person name="Ohji S."/>
            <person name="Ichikawa N."/>
        </authorList>
    </citation>
    <scope>NUCLEOTIDE SEQUENCE [LARGE SCALE GENOMIC DNA]</scope>
    <source>
        <strain evidence="1 2">NBRC 107155</strain>
    </source>
</reference>